<protein>
    <recommendedName>
        <fullName evidence="6">PAS domain S-box-containing protein/diguanylate cyclase (GGDEF) domain-containing protein</fullName>
    </recommendedName>
</protein>
<accession>A0A837NBD4</accession>
<keyword evidence="5" id="KW-1185">Reference proteome</keyword>
<dbReference type="InterPro" id="IPR029787">
    <property type="entry name" value="Nucleotide_cyclase"/>
</dbReference>
<dbReference type="InterPro" id="IPR043128">
    <property type="entry name" value="Rev_trsase/Diguanyl_cyclase"/>
</dbReference>
<evidence type="ECO:0000256" key="1">
    <source>
        <dbReference type="ARBA" id="ARBA00001946"/>
    </source>
</evidence>
<proteinExistence type="predicted"/>
<dbReference type="InterPro" id="IPR000014">
    <property type="entry name" value="PAS"/>
</dbReference>
<dbReference type="Proteomes" id="UP000053030">
    <property type="component" value="Unassembled WGS sequence"/>
</dbReference>
<dbReference type="GO" id="GO:0003824">
    <property type="term" value="F:catalytic activity"/>
    <property type="evidence" value="ECO:0007669"/>
    <property type="project" value="UniProtKB-ARBA"/>
</dbReference>
<dbReference type="InterPro" id="IPR035965">
    <property type="entry name" value="PAS-like_dom_sf"/>
</dbReference>
<dbReference type="RefSeq" id="WP_053952409.1">
    <property type="nucleotide sequence ID" value="NZ_FNCB01000001.1"/>
</dbReference>
<gene>
    <name evidence="4" type="ORF">AFK76_00795</name>
</gene>
<dbReference type="SMART" id="SM00267">
    <property type="entry name" value="GGDEF"/>
    <property type="match status" value="1"/>
</dbReference>
<evidence type="ECO:0008006" key="6">
    <source>
        <dbReference type="Google" id="ProtNLM"/>
    </source>
</evidence>
<dbReference type="Gene3D" id="3.30.450.20">
    <property type="entry name" value="PAS domain"/>
    <property type="match status" value="1"/>
</dbReference>
<sequence>MEVKQAFTDFLEIIPDGAVVINTEGLIVAVNQAAATMFGYSSSSMLEMPLNCLLPEEFREKHDEHLVKFFKHPGRRSMGNGLIFPAVRRDGSKFYVDIMLNQMEIDGELFGIAIARDYTLLKKAEDKIRLELEFEKRQALTDHLTGIMNRRAFTAQLTDEITQLEQHGTPFAVSFIDLDDFKEINDEYGHQYGDEVLQKIAELIRLHSRHTDYVARIGGDEFATIHPMIAASDAEQMMERLRAELVSGIGHAKLPVTLSIGLCQCDKPSEHYTVENIMARADRAMYQAKKEGKNAVVLTG</sequence>
<comment type="cofactor">
    <cofactor evidence="1">
        <name>Mg(2+)</name>
        <dbReference type="ChEBI" id="CHEBI:18420"/>
    </cofactor>
</comment>
<dbReference type="NCBIfam" id="TIGR00229">
    <property type="entry name" value="sensory_box"/>
    <property type="match status" value="1"/>
</dbReference>
<evidence type="ECO:0000313" key="5">
    <source>
        <dbReference type="Proteomes" id="UP000053030"/>
    </source>
</evidence>
<evidence type="ECO:0000259" key="3">
    <source>
        <dbReference type="PROSITE" id="PS50887"/>
    </source>
</evidence>
<dbReference type="Pfam" id="PF00990">
    <property type="entry name" value="GGDEF"/>
    <property type="match status" value="1"/>
</dbReference>
<evidence type="ECO:0000259" key="2">
    <source>
        <dbReference type="PROSITE" id="PS50112"/>
    </source>
</evidence>
<dbReference type="PANTHER" id="PTHR46663:SF2">
    <property type="entry name" value="GGDEF DOMAIN-CONTAINING PROTEIN"/>
    <property type="match status" value="1"/>
</dbReference>
<dbReference type="PROSITE" id="PS50112">
    <property type="entry name" value="PAS"/>
    <property type="match status" value="1"/>
</dbReference>
<reference evidence="4 5" key="1">
    <citation type="submission" date="2015-08" db="EMBL/GenBank/DDBJ databases">
        <title>Genome sequencing and assembly of the deep-sea bacterium Idiomarina zobellii.</title>
        <authorList>
            <person name="Mithoefer S.D."/>
            <person name="Rheaume B.A."/>
            <person name="MacLea K.S."/>
        </authorList>
    </citation>
    <scope>NUCLEOTIDE SEQUENCE [LARGE SCALE GENOMIC DNA]</scope>
    <source>
        <strain evidence="4 5">KMM 231</strain>
    </source>
</reference>
<dbReference type="InterPro" id="IPR000160">
    <property type="entry name" value="GGDEF_dom"/>
</dbReference>
<organism evidence="4 5">
    <name type="scientific">Idiomarina zobellii</name>
    <dbReference type="NCBI Taxonomy" id="86103"/>
    <lineage>
        <taxon>Bacteria</taxon>
        <taxon>Pseudomonadati</taxon>
        <taxon>Pseudomonadota</taxon>
        <taxon>Gammaproteobacteria</taxon>
        <taxon>Alteromonadales</taxon>
        <taxon>Idiomarinaceae</taxon>
        <taxon>Idiomarina</taxon>
    </lineage>
</organism>
<dbReference type="SUPFAM" id="SSF55785">
    <property type="entry name" value="PYP-like sensor domain (PAS domain)"/>
    <property type="match status" value="1"/>
</dbReference>
<dbReference type="CDD" id="cd01949">
    <property type="entry name" value="GGDEF"/>
    <property type="match status" value="1"/>
</dbReference>
<dbReference type="CDD" id="cd00130">
    <property type="entry name" value="PAS"/>
    <property type="match status" value="1"/>
</dbReference>
<feature type="domain" description="GGDEF" evidence="3">
    <location>
        <begin position="169"/>
        <end position="300"/>
    </location>
</feature>
<name>A0A837NBD4_9GAMM</name>
<dbReference type="OrthoDB" id="5800589at2"/>
<dbReference type="Gene3D" id="3.30.70.270">
    <property type="match status" value="1"/>
</dbReference>
<dbReference type="InterPro" id="IPR052163">
    <property type="entry name" value="DGC-Regulatory_Protein"/>
</dbReference>
<dbReference type="SUPFAM" id="SSF55073">
    <property type="entry name" value="Nucleotide cyclase"/>
    <property type="match status" value="1"/>
</dbReference>
<dbReference type="FunFam" id="3.30.70.270:FF:000001">
    <property type="entry name" value="Diguanylate cyclase domain protein"/>
    <property type="match status" value="1"/>
</dbReference>
<dbReference type="NCBIfam" id="TIGR00254">
    <property type="entry name" value="GGDEF"/>
    <property type="match status" value="1"/>
</dbReference>
<dbReference type="SMART" id="SM00091">
    <property type="entry name" value="PAS"/>
    <property type="match status" value="1"/>
</dbReference>
<dbReference type="EMBL" id="LHSG01000001">
    <property type="protein sequence ID" value="KPD24932.1"/>
    <property type="molecule type" value="Genomic_DNA"/>
</dbReference>
<evidence type="ECO:0000313" key="4">
    <source>
        <dbReference type="EMBL" id="KPD24932.1"/>
    </source>
</evidence>
<dbReference type="PROSITE" id="PS50887">
    <property type="entry name" value="GGDEF"/>
    <property type="match status" value="1"/>
</dbReference>
<dbReference type="PANTHER" id="PTHR46663">
    <property type="entry name" value="DIGUANYLATE CYCLASE DGCT-RELATED"/>
    <property type="match status" value="1"/>
</dbReference>
<comment type="caution">
    <text evidence="4">The sequence shown here is derived from an EMBL/GenBank/DDBJ whole genome shotgun (WGS) entry which is preliminary data.</text>
</comment>
<dbReference type="Pfam" id="PF13426">
    <property type="entry name" value="PAS_9"/>
    <property type="match status" value="1"/>
</dbReference>
<dbReference type="GO" id="GO:0006355">
    <property type="term" value="P:regulation of DNA-templated transcription"/>
    <property type="evidence" value="ECO:0007669"/>
    <property type="project" value="InterPro"/>
</dbReference>
<dbReference type="AlphaFoldDB" id="A0A837NBD4"/>
<feature type="domain" description="PAS" evidence="2">
    <location>
        <begin position="3"/>
        <end position="57"/>
    </location>
</feature>